<dbReference type="AlphaFoldDB" id="A0A507ALY5"/>
<dbReference type="PROSITE" id="PS50143">
    <property type="entry name" value="BIR_REPEAT_2"/>
    <property type="match status" value="1"/>
</dbReference>
<name>A0A507ALY5_9PEZI</name>
<keyword evidence="2" id="KW-1185">Reference proteome</keyword>
<comment type="caution">
    <text evidence="1">The sequence shown here is derived from an EMBL/GenBank/DDBJ whole genome shotgun (WGS) entry which is preliminary data.</text>
</comment>
<organism evidence="1 2">
    <name type="scientific">Thyridium curvatum</name>
    <dbReference type="NCBI Taxonomy" id="1093900"/>
    <lineage>
        <taxon>Eukaryota</taxon>
        <taxon>Fungi</taxon>
        <taxon>Dikarya</taxon>
        <taxon>Ascomycota</taxon>
        <taxon>Pezizomycotina</taxon>
        <taxon>Sordariomycetes</taxon>
        <taxon>Sordariomycetidae</taxon>
        <taxon>Thyridiales</taxon>
        <taxon>Thyridiaceae</taxon>
        <taxon>Thyridium</taxon>
    </lineage>
</organism>
<evidence type="ECO:0000313" key="2">
    <source>
        <dbReference type="Proteomes" id="UP000319257"/>
    </source>
</evidence>
<proteinExistence type="predicted"/>
<reference evidence="1 2" key="1">
    <citation type="submission" date="2019-06" db="EMBL/GenBank/DDBJ databases">
        <title>Draft genome sequence of the filamentous fungus Phialemoniopsis curvata isolated from diesel fuel.</title>
        <authorList>
            <person name="Varaljay V.A."/>
            <person name="Lyon W.J."/>
            <person name="Crouch A.L."/>
            <person name="Drake C.E."/>
            <person name="Hollomon J.M."/>
            <person name="Nadeau L.J."/>
            <person name="Nunn H.S."/>
            <person name="Stevenson B.S."/>
            <person name="Bojanowski C.L."/>
            <person name="Crookes-Goodson W.J."/>
        </authorList>
    </citation>
    <scope>NUCLEOTIDE SEQUENCE [LARGE SCALE GENOMIC DNA]</scope>
    <source>
        <strain evidence="1 2">D216</strain>
    </source>
</reference>
<protein>
    <submittedName>
        <fullName evidence="1">Uncharacterized protein</fullName>
    </submittedName>
</protein>
<dbReference type="Gene3D" id="1.10.1170.10">
    <property type="entry name" value="Inhibitor Of Apoptosis Protein (2mihbC-IAP-1), Chain A"/>
    <property type="match status" value="1"/>
</dbReference>
<dbReference type="SUPFAM" id="SSF57924">
    <property type="entry name" value="Inhibitor of apoptosis (IAP) repeat"/>
    <property type="match status" value="1"/>
</dbReference>
<accession>A0A507ALY5</accession>
<dbReference type="RefSeq" id="XP_030990334.1">
    <property type="nucleotide sequence ID" value="XM_031144981.1"/>
</dbReference>
<gene>
    <name evidence="1" type="ORF">E0L32_009962</name>
</gene>
<sequence length="361" mass="40455">MAFPSQAAILESVLGKRSREEATNYQRFPHRRRFSHSREYMRESWPNKSRYDTVAKRLASFKESSAFYLAHYGSARVFILAACGLAYFGSNDEVGCPCCLRKVTFAQTAELLESKDWDATKFHESQCSLFKQIKRSCRMCQVDGYSRDQWTKHLWRAHLLPSLPPTWDQPETANEAAPNVKPMTLVQPKTVVSVEPSLKIIIKVPKSTKPMTLTQSSTVISLQPSPEISDKLISPSTLVRPTTVVSVEPTSRLSSKVTVVVSYHPTRKAISIASVDEIDSAGIIRQMTAAQIMELVSTMIPSRRSMAHLTEQESTSSPIENNITALMDRSEYDVLRANVRVMRQVLGLVHSESEASAGRSE</sequence>
<dbReference type="Proteomes" id="UP000319257">
    <property type="component" value="Unassembled WGS sequence"/>
</dbReference>
<evidence type="ECO:0000313" key="1">
    <source>
        <dbReference type="EMBL" id="TPX08623.1"/>
    </source>
</evidence>
<dbReference type="InParanoid" id="A0A507ALY5"/>
<dbReference type="GeneID" id="41977409"/>
<dbReference type="InterPro" id="IPR001370">
    <property type="entry name" value="BIR_rpt"/>
</dbReference>
<dbReference type="EMBL" id="SKBQ01000076">
    <property type="protein sequence ID" value="TPX08623.1"/>
    <property type="molecule type" value="Genomic_DNA"/>
</dbReference>